<dbReference type="SUPFAM" id="SSF54593">
    <property type="entry name" value="Glyoxalase/Bleomycin resistance protein/Dihydroxybiphenyl dioxygenase"/>
    <property type="match status" value="1"/>
</dbReference>
<evidence type="ECO:0000259" key="1">
    <source>
        <dbReference type="PROSITE" id="PS51819"/>
    </source>
</evidence>
<dbReference type="PROSITE" id="PS51819">
    <property type="entry name" value="VOC"/>
    <property type="match status" value="1"/>
</dbReference>
<name>A0A366H1Z8_9GAMM</name>
<protein>
    <recommendedName>
        <fullName evidence="1">VOC domain-containing protein</fullName>
    </recommendedName>
</protein>
<reference evidence="2 3" key="1">
    <citation type="submission" date="2018-06" db="EMBL/GenBank/DDBJ databases">
        <title>Freshwater and sediment microbial communities from various areas in North America, analyzing microbe dynamics in response to fracking.</title>
        <authorList>
            <person name="Lamendella R."/>
        </authorList>
    </citation>
    <scope>NUCLEOTIDE SEQUENCE [LARGE SCALE GENOMIC DNA]</scope>
    <source>
        <strain evidence="2 3">114J</strain>
    </source>
</reference>
<dbReference type="AlphaFoldDB" id="A0A366H1Z8"/>
<dbReference type="PANTHER" id="PTHR36503:SF1">
    <property type="entry name" value="BLR2520 PROTEIN"/>
    <property type="match status" value="1"/>
</dbReference>
<dbReference type="CDD" id="cd07251">
    <property type="entry name" value="VOC_like"/>
    <property type="match status" value="1"/>
</dbReference>
<accession>A0A366H1Z8</accession>
<gene>
    <name evidence="2" type="ORF">DET50_101295</name>
</gene>
<proteinExistence type="predicted"/>
<dbReference type="InterPro" id="IPR037523">
    <property type="entry name" value="VOC_core"/>
</dbReference>
<dbReference type="STRING" id="379482.SAMN04487961_3502"/>
<dbReference type="InterPro" id="IPR004360">
    <property type="entry name" value="Glyas_Fos-R_dOase_dom"/>
</dbReference>
<dbReference type="Gene3D" id="3.10.180.10">
    <property type="entry name" value="2,3-Dihydroxybiphenyl 1,2-Dioxygenase, domain 1"/>
    <property type="match status" value="1"/>
</dbReference>
<dbReference type="RefSeq" id="WP_113861251.1">
    <property type="nucleotide sequence ID" value="NZ_QNRO01000001.1"/>
</dbReference>
<evidence type="ECO:0000313" key="2">
    <source>
        <dbReference type="EMBL" id="RBP33952.1"/>
    </source>
</evidence>
<comment type="caution">
    <text evidence="2">The sequence shown here is derived from an EMBL/GenBank/DDBJ whole genome shotgun (WGS) entry which is preliminary data.</text>
</comment>
<dbReference type="EMBL" id="QNRO01000001">
    <property type="protein sequence ID" value="RBP33952.1"/>
    <property type="molecule type" value="Genomic_DNA"/>
</dbReference>
<dbReference type="Proteomes" id="UP000252995">
    <property type="component" value="Unassembled WGS sequence"/>
</dbReference>
<feature type="domain" description="VOC" evidence="1">
    <location>
        <begin position="4"/>
        <end position="126"/>
    </location>
</feature>
<sequence length="138" mass="14791">MKPRISMITLGVSDLQRSIEFYEKGLGFPRMDSPPEVAFFTLSGTWLGLYGRNALAEDALVDGAPGGFSGFSLAHNVSSEQEVDQVMAQAVSAGAVVTKPAQKTDWGGYAGYFSDPDGYLWEVAHNPLFWVGPPDGTA</sequence>
<dbReference type="PANTHER" id="PTHR36503">
    <property type="entry name" value="BLR2520 PROTEIN"/>
    <property type="match status" value="1"/>
</dbReference>
<dbReference type="Pfam" id="PF00903">
    <property type="entry name" value="Glyoxalase"/>
    <property type="match status" value="1"/>
</dbReference>
<dbReference type="OrthoDB" id="4265398at2"/>
<dbReference type="InterPro" id="IPR029068">
    <property type="entry name" value="Glyas_Bleomycin-R_OHBP_Dase"/>
</dbReference>
<organism evidence="2 3">
    <name type="scientific">Marinobacter pelagius</name>
    <dbReference type="NCBI Taxonomy" id="379482"/>
    <lineage>
        <taxon>Bacteria</taxon>
        <taxon>Pseudomonadati</taxon>
        <taxon>Pseudomonadota</taxon>
        <taxon>Gammaproteobacteria</taxon>
        <taxon>Pseudomonadales</taxon>
        <taxon>Marinobacteraceae</taxon>
        <taxon>Marinobacter</taxon>
    </lineage>
</organism>
<evidence type="ECO:0000313" key="3">
    <source>
        <dbReference type="Proteomes" id="UP000252995"/>
    </source>
</evidence>